<keyword evidence="1" id="KW-1133">Transmembrane helix</keyword>
<dbReference type="AlphaFoldDB" id="A0A517QQC9"/>
<dbReference type="PANTHER" id="PTHR37947:SF1">
    <property type="entry name" value="BLL2462 PROTEIN"/>
    <property type="match status" value="1"/>
</dbReference>
<dbReference type="InterPro" id="IPR036465">
    <property type="entry name" value="vWFA_dom_sf"/>
</dbReference>
<dbReference type="Gene3D" id="3.40.50.880">
    <property type="match status" value="1"/>
</dbReference>
<keyword evidence="4" id="KW-1185">Reference proteome</keyword>
<gene>
    <name evidence="3" type="ORF">Mal48_30800</name>
</gene>
<sequence length="926" mass="103857">MTSIRFIGDVPLWLGLVLSLVVGVLSWRYYRRESFNLPQRLKWLLPLLRASAFFLGIMILTGPVLHHRKTIGEPGRVKIYVDLSESMTMLDQHMPTIRKLQIANELGWLNAEEIKTEKLDLAEGLAQARLAFEQRLREAEASAESAPDKTSSVTNETVKKAARSFQEEVTQLRESFPNAFNQAEWKNLETQFASVTYEQESPEQRLQVTQGFLREIVSIEEAIKKSFDDDLEQKLNAGDDSYRSAIAMFDESTRLRRAEVALTESNAETVMALREEHEVELLMMHGAEARSIEIDEFESALNRAEPQGHLTDLSSAILTSQRTVQKTVGTSDSAGDAPVQKQTAVVLLTDGQHNSGPSPVQTAKILGGQGVKYFCVSFGAAEQAEDLAVVGVEYPELVFKSDQVRGAVILRDSITESLPFVVQIRNGDDVLWQKELVSQNMPERRVEFDFAINELVDQLDDSLDSSVVRHSIPLNLQAVIIPLAEEAETKNNQRSFRLAAIKQSYKLLILDGRSRWETRYLRNVFDRDEQWDVTTVIAGPGTDEQTLPRGDRTDQFPTSREALFEFDLIILGEIPPALFESYEFDWLREFVEIRGGGMVLIDGQRGKLRELLETSLGSLVPVEWKPDATSMLPQSLELTERGAAESSLRLAADDFQNRKFWTELPPPHTLIPVTALPGAEVLVEAKVGAQTEAAIVTRNYGAGRILYFAFDETWRWRYKSADLWHQRIWNQLATYVMPRPYAVSDEFVSIDTGPVSYDFGESVDVRIRLRGVDGKPAVGSTADALFWKNGKIDSTVALEADPDIPGVYRGRSQTLSTGEYTVSIRASGMSDSALKARGEFIVEGLESGEMAATNANEELLSQMSAASAGVMLREEDVGRLPELLRPFSDGRILESETLIWQSYWWFAAMILLLTIEWGMRKRAGLL</sequence>
<dbReference type="SUPFAM" id="SSF52317">
    <property type="entry name" value="Class I glutamine amidotransferase-like"/>
    <property type="match status" value="1"/>
</dbReference>
<protein>
    <recommendedName>
        <fullName evidence="2">VWFA domain-containing protein</fullName>
    </recommendedName>
</protein>
<dbReference type="RefSeq" id="WP_145200757.1">
    <property type="nucleotide sequence ID" value="NZ_CP036267.1"/>
</dbReference>
<feature type="domain" description="VWFA" evidence="2">
    <location>
        <begin position="225"/>
        <end position="418"/>
    </location>
</feature>
<dbReference type="InterPro" id="IPR029062">
    <property type="entry name" value="Class_I_gatase-like"/>
</dbReference>
<keyword evidence="1" id="KW-0812">Transmembrane</keyword>
<dbReference type="InterPro" id="IPR002035">
    <property type="entry name" value="VWF_A"/>
</dbReference>
<feature type="transmembrane region" description="Helical" evidence="1">
    <location>
        <begin position="12"/>
        <end position="31"/>
    </location>
</feature>
<dbReference type="OrthoDB" id="252901at2"/>
<dbReference type="Gene3D" id="3.40.50.410">
    <property type="entry name" value="von Willebrand factor, type A domain"/>
    <property type="match status" value="1"/>
</dbReference>
<dbReference type="PANTHER" id="PTHR37947">
    <property type="entry name" value="BLL2462 PROTEIN"/>
    <property type="match status" value="1"/>
</dbReference>
<feature type="transmembrane region" description="Helical" evidence="1">
    <location>
        <begin position="43"/>
        <end position="65"/>
    </location>
</feature>
<organism evidence="3 4">
    <name type="scientific">Thalassoglobus polymorphus</name>
    <dbReference type="NCBI Taxonomy" id="2527994"/>
    <lineage>
        <taxon>Bacteria</taxon>
        <taxon>Pseudomonadati</taxon>
        <taxon>Planctomycetota</taxon>
        <taxon>Planctomycetia</taxon>
        <taxon>Planctomycetales</taxon>
        <taxon>Planctomycetaceae</taxon>
        <taxon>Thalassoglobus</taxon>
    </lineage>
</organism>
<evidence type="ECO:0000259" key="2">
    <source>
        <dbReference type="PROSITE" id="PS50234"/>
    </source>
</evidence>
<dbReference type="SUPFAM" id="SSF53300">
    <property type="entry name" value="vWA-like"/>
    <property type="match status" value="1"/>
</dbReference>
<reference evidence="3 4" key="1">
    <citation type="submission" date="2019-02" db="EMBL/GenBank/DDBJ databases">
        <title>Deep-cultivation of Planctomycetes and their phenomic and genomic characterization uncovers novel biology.</title>
        <authorList>
            <person name="Wiegand S."/>
            <person name="Jogler M."/>
            <person name="Boedeker C."/>
            <person name="Pinto D."/>
            <person name="Vollmers J."/>
            <person name="Rivas-Marin E."/>
            <person name="Kohn T."/>
            <person name="Peeters S.H."/>
            <person name="Heuer A."/>
            <person name="Rast P."/>
            <person name="Oberbeckmann S."/>
            <person name="Bunk B."/>
            <person name="Jeske O."/>
            <person name="Meyerdierks A."/>
            <person name="Storesund J.E."/>
            <person name="Kallscheuer N."/>
            <person name="Luecker S."/>
            <person name="Lage O.M."/>
            <person name="Pohl T."/>
            <person name="Merkel B.J."/>
            <person name="Hornburger P."/>
            <person name="Mueller R.-W."/>
            <person name="Bruemmer F."/>
            <person name="Labrenz M."/>
            <person name="Spormann A.M."/>
            <person name="Op den Camp H."/>
            <person name="Overmann J."/>
            <person name="Amann R."/>
            <person name="Jetten M.S.M."/>
            <person name="Mascher T."/>
            <person name="Medema M.H."/>
            <person name="Devos D.P."/>
            <person name="Kaster A.-K."/>
            <person name="Ovreas L."/>
            <person name="Rohde M."/>
            <person name="Galperin M.Y."/>
            <person name="Jogler C."/>
        </authorList>
    </citation>
    <scope>NUCLEOTIDE SEQUENCE [LARGE SCALE GENOMIC DNA]</scope>
    <source>
        <strain evidence="3 4">Mal48</strain>
    </source>
</reference>
<dbReference type="EMBL" id="CP036267">
    <property type="protein sequence ID" value="QDT33824.1"/>
    <property type="molecule type" value="Genomic_DNA"/>
</dbReference>
<evidence type="ECO:0000256" key="1">
    <source>
        <dbReference type="SAM" id="Phobius"/>
    </source>
</evidence>
<dbReference type="KEGG" id="tpol:Mal48_30800"/>
<name>A0A517QQC9_9PLAN</name>
<proteinExistence type="predicted"/>
<dbReference type="PROSITE" id="PS50234">
    <property type="entry name" value="VWFA"/>
    <property type="match status" value="1"/>
</dbReference>
<accession>A0A517QQC9</accession>
<keyword evidence="1" id="KW-0472">Membrane</keyword>
<dbReference type="Proteomes" id="UP000315724">
    <property type="component" value="Chromosome"/>
</dbReference>
<evidence type="ECO:0000313" key="3">
    <source>
        <dbReference type="EMBL" id="QDT33824.1"/>
    </source>
</evidence>
<feature type="transmembrane region" description="Helical" evidence="1">
    <location>
        <begin position="902"/>
        <end position="919"/>
    </location>
</feature>
<evidence type="ECO:0000313" key="4">
    <source>
        <dbReference type="Proteomes" id="UP000315724"/>
    </source>
</evidence>